<dbReference type="CDD" id="cd02257">
    <property type="entry name" value="Peptidase_C19"/>
    <property type="match status" value="1"/>
</dbReference>
<dbReference type="InterPro" id="IPR028889">
    <property type="entry name" value="USP"/>
</dbReference>
<dbReference type="RefSeq" id="XP_016763443.1">
    <property type="nucleotide sequence ID" value="XM_016900584.1"/>
</dbReference>
<dbReference type="InterPro" id="IPR018200">
    <property type="entry name" value="USP_CS"/>
</dbReference>
<evidence type="ECO:0000313" key="11">
    <source>
        <dbReference type="Proteomes" id="UP000016931"/>
    </source>
</evidence>
<keyword evidence="7" id="KW-0788">Thiol protease</keyword>
<dbReference type="PROSITE" id="PS00973">
    <property type="entry name" value="USP_2"/>
    <property type="match status" value="1"/>
</dbReference>
<keyword evidence="11" id="KW-1185">Reference proteome</keyword>
<dbReference type="GO" id="GO:0005829">
    <property type="term" value="C:cytosol"/>
    <property type="evidence" value="ECO:0007669"/>
    <property type="project" value="TreeGrafter"/>
</dbReference>
<evidence type="ECO:0000313" key="10">
    <source>
        <dbReference type="EMBL" id="EMF15322.1"/>
    </source>
</evidence>
<evidence type="ECO:0000256" key="4">
    <source>
        <dbReference type="ARBA" id="ARBA00022670"/>
    </source>
</evidence>
<dbReference type="GO" id="GO:0016579">
    <property type="term" value="P:protein deubiquitination"/>
    <property type="evidence" value="ECO:0007669"/>
    <property type="project" value="InterPro"/>
</dbReference>
<accession>M3B691</accession>
<gene>
    <name evidence="10" type="ORF">SEPMUDRAFT_105600</name>
</gene>
<dbReference type="GeneID" id="27897721"/>
<feature type="domain" description="USP" evidence="9">
    <location>
        <begin position="76"/>
        <end position="431"/>
    </location>
</feature>
<dbReference type="Proteomes" id="UP000016931">
    <property type="component" value="Unassembled WGS sequence"/>
</dbReference>
<feature type="region of interest" description="Disordered" evidence="8">
    <location>
        <begin position="43"/>
        <end position="62"/>
    </location>
</feature>
<dbReference type="OrthoDB" id="289038at2759"/>
<comment type="catalytic activity">
    <reaction evidence="1">
        <text>Thiol-dependent hydrolysis of ester, thioester, amide, peptide and isopeptide bonds formed by the C-terminal Gly of ubiquitin (a 76-residue protein attached to proteins as an intracellular targeting signal).</text>
        <dbReference type="EC" id="3.4.19.12"/>
    </reaction>
</comment>
<dbReference type="InterPro" id="IPR038765">
    <property type="entry name" value="Papain-like_cys_pep_sf"/>
</dbReference>
<organism evidence="10 11">
    <name type="scientific">Sphaerulina musiva (strain SO2202)</name>
    <name type="common">Poplar stem canker fungus</name>
    <name type="synonym">Septoria musiva</name>
    <dbReference type="NCBI Taxonomy" id="692275"/>
    <lineage>
        <taxon>Eukaryota</taxon>
        <taxon>Fungi</taxon>
        <taxon>Dikarya</taxon>
        <taxon>Ascomycota</taxon>
        <taxon>Pezizomycotina</taxon>
        <taxon>Dothideomycetes</taxon>
        <taxon>Dothideomycetidae</taxon>
        <taxon>Mycosphaerellales</taxon>
        <taxon>Mycosphaerellaceae</taxon>
        <taxon>Sphaerulina</taxon>
    </lineage>
</organism>
<dbReference type="GO" id="GO:0006508">
    <property type="term" value="P:proteolysis"/>
    <property type="evidence" value="ECO:0007669"/>
    <property type="project" value="UniProtKB-KW"/>
</dbReference>
<evidence type="ECO:0000256" key="2">
    <source>
        <dbReference type="ARBA" id="ARBA00009085"/>
    </source>
</evidence>
<keyword evidence="4" id="KW-0645">Protease</keyword>
<feature type="region of interest" description="Disordered" evidence="8">
    <location>
        <begin position="1"/>
        <end position="36"/>
    </location>
</feature>
<proteinExistence type="inferred from homology"/>
<dbReference type="Gene3D" id="3.90.70.10">
    <property type="entry name" value="Cysteine proteinases"/>
    <property type="match status" value="1"/>
</dbReference>
<dbReference type="GO" id="GO:0004843">
    <property type="term" value="F:cysteine-type deubiquitinase activity"/>
    <property type="evidence" value="ECO:0007669"/>
    <property type="project" value="UniProtKB-EC"/>
</dbReference>
<comment type="similarity">
    <text evidence="2">Belongs to the peptidase C19 family.</text>
</comment>
<dbReference type="SUPFAM" id="SSF54001">
    <property type="entry name" value="Cysteine proteinases"/>
    <property type="match status" value="1"/>
</dbReference>
<evidence type="ECO:0000256" key="5">
    <source>
        <dbReference type="ARBA" id="ARBA00022786"/>
    </source>
</evidence>
<protein>
    <recommendedName>
        <fullName evidence="3">ubiquitinyl hydrolase 1</fullName>
        <ecNumber evidence="3">3.4.19.12</ecNumber>
    </recommendedName>
</protein>
<dbReference type="HOGENOM" id="CLU_627260_0_0_1"/>
<feature type="compositionally biased region" description="Basic and acidic residues" evidence="8">
    <location>
        <begin position="44"/>
        <end position="55"/>
    </location>
</feature>
<evidence type="ECO:0000256" key="1">
    <source>
        <dbReference type="ARBA" id="ARBA00000707"/>
    </source>
</evidence>
<dbReference type="STRING" id="692275.M3B691"/>
<keyword evidence="5" id="KW-0833">Ubl conjugation pathway</keyword>
<dbReference type="EC" id="3.4.19.12" evidence="3"/>
<dbReference type="GO" id="GO:0005634">
    <property type="term" value="C:nucleus"/>
    <property type="evidence" value="ECO:0007669"/>
    <property type="project" value="TreeGrafter"/>
</dbReference>
<evidence type="ECO:0000256" key="7">
    <source>
        <dbReference type="ARBA" id="ARBA00022807"/>
    </source>
</evidence>
<name>M3B691_SPHMS</name>
<dbReference type="eggNOG" id="KOG1867">
    <property type="taxonomic scope" value="Eukaryota"/>
</dbReference>
<dbReference type="InterPro" id="IPR001394">
    <property type="entry name" value="Peptidase_C19_UCH"/>
</dbReference>
<dbReference type="EMBL" id="KB456261">
    <property type="protein sequence ID" value="EMF15322.1"/>
    <property type="molecule type" value="Genomic_DNA"/>
</dbReference>
<evidence type="ECO:0000256" key="3">
    <source>
        <dbReference type="ARBA" id="ARBA00012759"/>
    </source>
</evidence>
<evidence type="ECO:0000256" key="6">
    <source>
        <dbReference type="ARBA" id="ARBA00022801"/>
    </source>
</evidence>
<reference evidence="10 11" key="1">
    <citation type="journal article" date="2012" name="PLoS Pathog.">
        <title>Diverse lifestyles and strategies of plant pathogenesis encoded in the genomes of eighteen Dothideomycetes fungi.</title>
        <authorList>
            <person name="Ohm R.A."/>
            <person name="Feau N."/>
            <person name="Henrissat B."/>
            <person name="Schoch C.L."/>
            <person name="Horwitz B.A."/>
            <person name="Barry K.W."/>
            <person name="Condon B.J."/>
            <person name="Copeland A.C."/>
            <person name="Dhillon B."/>
            <person name="Glaser F."/>
            <person name="Hesse C.N."/>
            <person name="Kosti I."/>
            <person name="LaButti K."/>
            <person name="Lindquist E.A."/>
            <person name="Lucas S."/>
            <person name="Salamov A.A."/>
            <person name="Bradshaw R.E."/>
            <person name="Ciuffetti L."/>
            <person name="Hamelin R.C."/>
            <person name="Kema G.H.J."/>
            <person name="Lawrence C."/>
            <person name="Scott J.A."/>
            <person name="Spatafora J.W."/>
            <person name="Turgeon B.G."/>
            <person name="de Wit P.J.G.M."/>
            <person name="Zhong S."/>
            <person name="Goodwin S.B."/>
            <person name="Grigoriev I.V."/>
        </authorList>
    </citation>
    <scope>NUCLEOTIDE SEQUENCE [LARGE SCALE GENOMIC DNA]</scope>
    <source>
        <strain evidence="10 11">SO2202</strain>
    </source>
</reference>
<sequence>MASTGGKKRATSEESKSPRPSKTSKSPGRDAASTPHLLKLKGMMQKDGKDHRRIQPESNLTGLTSQFPDIGYPYSKGLVNEDTNCYRNAVLQGLFHIPAFYRYMGKLHQDCPIKSTRCFVCRLQYLCWYYWNTTGTWKGSEDHGLFCVSETLCRSIHRSMELDANAPVNLISLREGIQDGAQCDAREMLEYIIADQILAKLGPPDFVTYNDMFQLMLKTSWTCQDCGRTSDTIAPCPEIGILLPMAIAGMQDDRSLDWCLQPYFAFQRRTHCADLNCHHASRIRDPNPSGPERNVTSTILQAPEILFIHFLRFDQVWNARRHRMDEKKVFYRIKFPEQLDLSQFGAAGVSGQGLKYRLDAVVAHGGRTITRGHYIAACRTHPNDPLGDKFQVIDDDNSIASPRGGGIEDARRPLSANNQEFEPQMLMYSKIHVADGE</sequence>
<keyword evidence="6" id="KW-0378">Hydrolase</keyword>
<dbReference type="Pfam" id="PF00443">
    <property type="entry name" value="UCH"/>
    <property type="match status" value="1"/>
</dbReference>
<evidence type="ECO:0000256" key="8">
    <source>
        <dbReference type="SAM" id="MobiDB-lite"/>
    </source>
</evidence>
<dbReference type="PANTHER" id="PTHR24006">
    <property type="entry name" value="UBIQUITIN CARBOXYL-TERMINAL HYDROLASE"/>
    <property type="match status" value="1"/>
</dbReference>
<dbReference type="InterPro" id="IPR050164">
    <property type="entry name" value="Peptidase_C19"/>
</dbReference>
<dbReference type="AlphaFoldDB" id="M3B691"/>
<evidence type="ECO:0000259" key="9">
    <source>
        <dbReference type="PROSITE" id="PS50235"/>
    </source>
</evidence>
<dbReference type="PANTHER" id="PTHR24006:SF758">
    <property type="entry name" value="UBIQUITIN CARBOXYL-TERMINAL HYDROLASE 36"/>
    <property type="match status" value="1"/>
</dbReference>
<dbReference type="PROSITE" id="PS50235">
    <property type="entry name" value="USP_3"/>
    <property type="match status" value="1"/>
</dbReference>